<name>A0A672F7E0_SALFA</name>
<evidence type="ECO:0000256" key="3">
    <source>
        <dbReference type="ARBA" id="ARBA00023157"/>
    </source>
</evidence>
<dbReference type="SUPFAM" id="SSF57196">
    <property type="entry name" value="EGF/Laminin"/>
    <property type="match status" value="1"/>
</dbReference>
<dbReference type="Pfam" id="PF07645">
    <property type="entry name" value="EGF_CA"/>
    <property type="match status" value="1"/>
</dbReference>
<organism evidence="5 6">
    <name type="scientific">Salarias fasciatus</name>
    <name type="common">Jewelled blenny</name>
    <name type="synonym">Blennius fasciatus</name>
    <dbReference type="NCBI Taxonomy" id="181472"/>
    <lineage>
        <taxon>Eukaryota</taxon>
        <taxon>Metazoa</taxon>
        <taxon>Chordata</taxon>
        <taxon>Craniata</taxon>
        <taxon>Vertebrata</taxon>
        <taxon>Euteleostomi</taxon>
        <taxon>Actinopterygii</taxon>
        <taxon>Neopterygii</taxon>
        <taxon>Teleostei</taxon>
        <taxon>Neoteleostei</taxon>
        <taxon>Acanthomorphata</taxon>
        <taxon>Ovalentaria</taxon>
        <taxon>Blenniimorphae</taxon>
        <taxon>Blenniiformes</taxon>
        <taxon>Blennioidei</taxon>
        <taxon>Blenniidae</taxon>
        <taxon>Salariinae</taxon>
        <taxon>Salarias</taxon>
    </lineage>
</organism>
<dbReference type="InterPro" id="IPR057774">
    <property type="entry name" value="D8C_UMOD/GP2/OIT3-like"/>
</dbReference>
<evidence type="ECO:0000256" key="1">
    <source>
        <dbReference type="ARBA" id="ARBA00022536"/>
    </source>
</evidence>
<keyword evidence="2" id="KW-0732">Signal</keyword>
<dbReference type="InterPro" id="IPR001507">
    <property type="entry name" value="ZP_dom"/>
</dbReference>
<dbReference type="InParanoid" id="A0A672F7E0"/>
<keyword evidence="3" id="KW-1015">Disulfide bond</keyword>
<dbReference type="GO" id="GO:0032502">
    <property type="term" value="P:developmental process"/>
    <property type="evidence" value="ECO:0007669"/>
    <property type="project" value="UniProtKB-ARBA"/>
</dbReference>
<dbReference type="Ensembl" id="ENSSFAT00005002094.1">
    <property type="protein sequence ID" value="ENSSFAP00005001983.1"/>
    <property type="gene ID" value="ENSSFAG00005001306.1"/>
</dbReference>
<dbReference type="AlphaFoldDB" id="A0A672F7E0"/>
<dbReference type="InterPro" id="IPR042235">
    <property type="entry name" value="ZP-C_dom"/>
</dbReference>
<sequence>MRPFLCLSTGTQTTSCDSCHAEAFCLDQKERGDSFLGHTHPHTCVCKDGFIGDGLTCYDAKLCSDSSCCSPGYHWSPERGCVDVDECSLPDPPCNSRQICKNTPGSFECLESVSKLSSGPSSMSFQAVCGGTVCPTGMDCILHNGTSRCADPCDDYTVLNDEWRSTNFTGGELHCDLDINWQGWYRMFLGQTSARIPERCTKPYSCGTHTTVWLYDSHPTQSGVIVNRTVCYSWDKNCCFFGSHDIEVKRCYGGYYVYKLAVKIKKLCHFAYCSGNTPIKSFSLKYVQVKILNSMFSLYFGYFFFYQQRWMKQSIQHHHQLSPQTQERTTLHHVPHRVPISCTYPLDTDSTLDVAVRPVLEENGGFSGLGSRASVAMSLYRSSAFSDTYPPGLVIIPVGSPLYVGVSVEDRGPDFAVILEDCFASHSRSPQSPVKYPLIQNRCPVDPRQVQVIENGRSTRARFSALFFLPNGKHEDVYLHCNLTLCDRRKYSCFTVSHKFHFISIRILFMSDITNCSVGAIYHFSNLTTRGSRMSVCSACG</sequence>
<reference evidence="5" key="2">
    <citation type="submission" date="2025-08" db="UniProtKB">
        <authorList>
            <consortium name="Ensembl"/>
        </authorList>
    </citation>
    <scope>IDENTIFICATION</scope>
</reference>
<accession>A0A672F7E0</accession>
<dbReference type="Gene3D" id="2.60.40.4100">
    <property type="entry name" value="Zona pellucida, ZP-C domain"/>
    <property type="match status" value="1"/>
</dbReference>
<dbReference type="Pfam" id="PF00100">
    <property type="entry name" value="Zona_pellucida"/>
    <property type="match status" value="1"/>
</dbReference>
<dbReference type="OMA" id="ACVEFTT"/>
<dbReference type="InterPro" id="IPR055355">
    <property type="entry name" value="ZP-C"/>
</dbReference>
<keyword evidence="6" id="KW-1185">Reference proteome</keyword>
<dbReference type="Pfam" id="PF23283">
    <property type="entry name" value="D8C_UMOD"/>
    <property type="match status" value="1"/>
</dbReference>
<dbReference type="PANTHER" id="PTHR14002">
    <property type="entry name" value="ENDOGLIN/TGF-BETA RECEPTOR TYPE III"/>
    <property type="match status" value="1"/>
</dbReference>
<evidence type="ECO:0000259" key="4">
    <source>
        <dbReference type="PROSITE" id="PS51034"/>
    </source>
</evidence>
<dbReference type="Gene3D" id="2.10.25.10">
    <property type="entry name" value="Laminin"/>
    <property type="match status" value="2"/>
</dbReference>
<keyword evidence="1" id="KW-0245">EGF-like domain</keyword>
<dbReference type="PROSITE" id="PS51034">
    <property type="entry name" value="ZP_2"/>
    <property type="match status" value="1"/>
</dbReference>
<dbReference type="PANTHER" id="PTHR14002:SF20">
    <property type="entry name" value="ZONA PELLUCIDA-LIKE DOMAIN-CONTAINING PROTEIN 1"/>
    <property type="match status" value="1"/>
</dbReference>
<evidence type="ECO:0000256" key="2">
    <source>
        <dbReference type="ARBA" id="ARBA00022729"/>
    </source>
</evidence>
<reference evidence="5" key="3">
    <citation type="submission" date="2025-09" db="UniProtKB">
        <authorList>
            <consortium name="Ensembl"/>
        </authorList>
    </citation>
    <scope>IDENTIFICATION</scope>
</reference>
<dbReference type="GO" id="GO:0005509">
    <property type="term" value="F:calcium ion binding"/>
    <property type="evidence" value="ECO:0007669"/>
    <property type="project" value="InterPro"/>
</dbReference>
<feature type="domain" description="ZP" evidence="4">
    <location>
        <begin position="205"/>
        <end position="500"/>
    </location>
</feature>
<dbReference type="SMART" id="SM00241">
    <property type="entry name" value="ZP"/>
    <property type="match status" value="1"/>
</dbReference>
<protein>
    <recommendedName>
        <fullName evidence="4">ZP domain-containing protein</fullName>
    </recommendedName>
</protein>
<evidence type="ECO:0000313" key="6">
    <source>
        <dbReference type="Proteomes" id="UP000472267"/>
    </source>
</evidence>
<evidence type="ECO:0000313" key="5">
    <source>
        <dbReference type="Ensembl" id="ENSSFAP00005001983.1"/>
    </source>
</evidence>
<dbReference type="CDD" id="cd00054">
    <property type="entry name" value="EGF_CA"/>
    <property type="match status" value="1"/>
</dbReference>
<dbReference type="PROSITE" id="PS01187">
    <property type="entry name" value="EGF_CA"/>
    <property type="match status" value="1"/>
</dbReference>
<reference evidence="5" key="1">
    <citation type="submission" date="2019-06" db="EMBL/GenBank/DDBJ databases">
        <authorList>
            <consortium name="Wellcome Sanger Institute Data Sharing"/>
        </authorList>
    </citation>
    <scope>NUCLEOTIDE SEQUENCE [LARGE SCALE GENOMIC DNA]</scope>
</reference>
<proteinExistence type="predicted"/>
<dbReference type="Proteomes" id="UP000472267">
    <property type="component" value="Chromosome 6"/>
</dbReference>
<dbReference type="InterPro" id="IPR049883">
    <property type="entry name" value="NOTCH1_EGF-like"/>
</dbReference>
<dbReference type="InterPro" id="IPR018097">
    <property type="entry name" value="EGF_Ca-bd_CS"/>
</dbReference>
<dbReference type="FunCoup" id="A0A672F7E0">
    <property type="interactions" value="641"/>
</dbReference>